<evidence type="ECO:0000256" key="1">
    <source>
        <dbReference type="ARBA" id="ARBA00022801"/>
    </source>
</evidence>
<dbReference type="Pfam" id="PF05165">
    <property type="entry name" value="GCH_III"/>
    <property type="match status" value="1"/>
</dbReference>
<dbReference type="EC" id="3.5.4.29" evidence="3"/>
<dbReference type="PANTHER" id="PTHR42202">
    <property type="entry name" value="GTP CYCLOHYDROLASE III"/>
    <property type="match status" value="1"/>
</dbReference>
<evidence type="ECO:0000313" key="4">
    <source>
        <dbReference type="Proteomes" id="UP000509241"/>
    </source>
</evidence>
<feature type="region of interest" description="Disordered" evidence="2">
    <location>
        <begin position="91"/>
        <end position="146"/>
    </location>
</feature>
<protein>
    <submittedName>
        <fullName evidence="3">GTP cyclohydrolase IIa</fullName>
        <ecNumber evidence="3">3.5.4.29</ecNumber>
    </submittedName>
</protein>
<name>A0A7D5K7F3_9EURY</name>
<accession>A0A7D5K7F3</accession>
<sequence>MTPTETMGTPIEIANYGPWTRAASPIRETDQLTVQSRPSVALPQLVDQDDGCEFATRFGTVIGITDGLVLTGYRLVRDAIRNRYPVAASFDAWPSPRKRTGKHSRPFEHPRAPGRPPTPEWLQRKTSSAVGRTARTSRSMPSARRA</sequence>
<reference evidence="3 4" key="1">
    <citation type="submission" date="2020-07" db="EMBL/GenBank/DDBJ databases">
        <authorList>
            <person name="Cui H."/>
        </authorList>
    </citation>
    <scope>NUCLEOTIDE SEQUENCE [LARGE SCALE GENOMIC DNA]</scope>
    <source>
        <strain evidence="3 4">YPL8</strain>
    </source>
</reference>
<proteinExistence type="predicted"/>
<evidence type="ECO:0000256" key="2">
    <source>
        <dbReference type="SAM" id="MobiDB-lite"/>
    </source>
</evidence>
<dbReference type="Gene3D" id="3.30.70.1230">
    <property type="entry name" value="Nucleotide cyclase"/>
    <property type="match status" value="1"/>
</dbReference>
<dbReference type="EMBL" id="CP058601">
    <property type="protein sequence ID" value="QLG49943.1"/>
    <property type="molecule type" value="Genomic_DNA"/>
</dbReference>
<dbReference type="GO" id="GO:0043740">
    <property type="term" value="F:GTP cyclohydrolase IIa activity"/>
    <property type="evidence" value="ECO:0007669"/>
    <property type="project" value="UniProtKB-EC"/>
</dbReference>
<dbReference type="InterPro" id="IPR007839">
    <property type="entry name" value="GTP_CycHdrlase_3"/>
</dbReference>
<keyword evidence="4" id="KW-1185">Reference proteome</keyword>
<dbReference type="AlphaFoldDB" id="A0A7D5K7F3"/>
<evidence type="ECO:0000313" key="3">
    <source>
        <dbReference type="EMBL" id="QLG49943.1"/>
    </source>
</evidence>
<dbReference type="InterPro" id="IPR029787">
    <property type="entry name" value="Nucleotide_cyclase"/>
</dbReference>
<dbReference type="PANTHER" id="PTHR42202:SF1">
    <property type="entry name" value="GTP CYCLOHYDROLASE III"/>
    <property type="match status" value="1"/>
</dbReference>
<feature type="compositionally biased region" description="Polar residues" evidence="2">
    <location>
        <begin position="124"/>
        <end position="140"/>
    </location>
</feature>
<dbReference type="Proteomes" id="UP000509241">
    <property type="component" value="Chromosome"/>
</dbReference>
<keyword evidence="1 3" id="KW-0378">Hydrolase</keyword>
<organism evidence="3 4">
    <name type="scientific">Natrinema halophilum</name>
    <dbReference type="NCBI Taxonomy" id="1699371"/>
    <lineage>
        <taxon>Archaea</taxon>
        <taxon>Methanobacteriati</taxon>
        <taxon>Methanobacteriota</taxon>
        <taxon>Stenosarchaea group</taxon>
        <taxon>Halobacteria</taxon>
        <taxon>Halobacteriales</taxon>
        <taxon>Natrialbaceae</taxon>
        <taxon>Natrinema</taxon>
    </lineage>
</organism>
<gene>
    <name evidence="3" type="ORF">HYG82_14310</name>
</gene>